<keyword evidence="1" id="KW-0472">Membrane</keyword>
<feature type="transmembrane region" description="Helical" evidence="1">
    <location>
        <begin position="21"/>
        <end position="44"/>
    </location>
</feature>
<keyword evidence="1" id="KW-1133">Transmembrane helix</keyword>
<name>A0ABS9ISD6_9ACTN</name>
<dbReference type="RefSeq" id="WP_236997673.1">
    <property type="nucleotide sequence ID" value="NZ_JAKKOR010000006.1"/>
</dbReference>
<evidence type="ECO:0000256" key="1">
    <source>
        <dbReference type="SAM" id="Phobius"/>
    </source>
</evidence>
<organism evidence="2 3">
    <name type="scientific">Gordonia liuliyuniae</name>
    <dbReference type="NCBI Taxonomy" id="2911517"/>
    <lineage>
        <taxon>Bacteria</taxon>
        <taxon>Bacillati</taxon>
        <taxon>Actinomycetota</taxon>
        <taxon>Actinomycetes</taxon>
        <taxon>Mycobacteriales</taxon>
        <taxon>Gordoniaceae</taxon>
        <taxon>Gordonia</taxon>
    </lineage>
</organism>
<keyword evidence="3" id="KW-1185">Reference proteome</keyword>
<dbReference type="EMBL" id="JAKKOR010000006">
    <property type="protein sequence ID" value="MCF8588430.1"/>
    <property type="molecule type" value="Genomic_DNA"/>
</dbReference>
<evidence type="ECO:0000313" key="3">
    <source>
        <dbReference type="Proteomes" id="UP001200110"/>
    </source>
</evidence>
<gene>
    <name evidence="2" type="ORF">L5G33_08140</name>
</gene>
<comment type="caution">
    <text evidence="2">The sequence shown here is derived from an EMBL/GenBank/DDBJ whole genome shotgun (WGS) entry which is preliminary data.</text>
</comment>
<reference evidence="2 3" key="1">
    <citation type="submission" date="2022-01" db="EMBL/GenBank/DDBJ databases">
        <authorList>
            <person name="Huang Y."/>
        </authorList>
    </citation>
    <scope>NUCLEOTIDE SEQUENCE [LARGE SCALE GENOMIC DNA]</scope>
    <source>
        <strain evidence="2 3">HY366</strain>
    </source>
</reference>
<evidence type="ECO:0008006" key="4">
    <source>
        <dbReference type="Google" id="ProtNLM"/>
    </source>
</evidence>
<proteinExistence type="predicted"/>
<evidence type="ECO:0000313" key="2">
    <source>
        <dbReference type="EMBL" id="MCF8588430.1"/>
    </source>
</evidence>
<accession>A0ABS9ISD6</accession>
<dbReference type="Proteomes" id="UP001200110">
    <property type="component" value="Unassembled WGS sequence"/>
</dbReference>
<keyword evidence="1" id="KW-0812">Transmembrane</keyword>
<sequence length="274" mass="29045">MTVHHPGAMPGREQSDGIRRTWWIIAAAAVVVLLACLFGVRFAVGGSGAVDTPSGLTTSVDEAVVKAAWTGVSGADRYQLVRDDSVVVYDGAATTYVDDQAATGKHRYTVRAVSDDVVSASSTASETTVGSSWGAYTTFVRQFPELLPQTPDLSGWKSIECYWMLSGFKGETGAAVDGSGNALSRARIACDGPDVAVSVAWLDSKSATDAIFVNASKRPGIEAVKWRFGTGYFDGAEHVMHLRPDNHENVWIGIGANGATKDQLLEFANGIPLD</sequence>
<protein>
    <recommendedName>
        <fullName evidence="4">Fibronectin type-III domain-containing protein</fullName>
    </recommendedName>
</protein>